<sequence length="233" mass="27410">MNKLLNLTKELESLSNKKKAIVLQGFFKTGPGEYGEGDVFLGIVVPVQRQVAKKYLDLRYSDLKQLLNSKTHEYRLVAVLILVTNYKTSDGKIQKQIFNFYLKNLKYINNWDLVDLSAPNIIGNYLLNQSRDILYKLVRSKNIWQRRIAIVSTYSFIRNNEFTDTFKIAKILLTDNHDLIHKAVGWMLREAGKRDQKSLEKFLQQHSGQMPRTMLRYAIERFQEDKRKSYLKK</sequence>
<dbReference type="Proteomes" id="UP000229056">
    <property type="component" value="Unassembled WGS sequence"/>
</dbReference>
<gene>
    <name evidence="1" type="ORF">COT80_02175</name>
</gene>
<dbReference type="AlphaFoldDB" id="A0A2H0W4S8"/>
<protein>
    <submittedName>
        <fullName evidence="1">DNA alkylation repair protein</fullName>
    </submittedName>
</protein>
<comment type="caution">
    <text evidence="1">The sequence shown here is derived from an EMBL/GenBank/DDBJ whole genome shotgun (WGS) entry which is preliminary data.</text>
</comment>
<evidence type="ECO:0000313" key="1">
    <source>
        <dbReference type="EMBL" id="PIS06352.1"/>
    </source>
</evidence>
<name>A0A2H0W4S8_9BACT</name>
<organism evidence="1 2">
    <name type="scientific">Candidatus Buchananbacteria bacterium CG10_big_fil_rev_8_21_14_0_10_33_19</name>
    <dbReference type="NCBI Taxonomy" id="1974525"/>
    <lineage>
        <taxon>Bacteria</taxon>
        <taxon>Candidatus Buchananiibacteriota</taxon>
    </lineage>
</organism>
<accession>A0A2H0W4S8</accession>
<reference evidence="2" key="1">
    <citation type="submission" date="2017-09" db="EMBL/GenBank/DDBJ databases">
        <title>Depth-based differentiation of microbial function through sediment-hosted aquifers and enrichment of novel symbionts in the deep terrestrial subsurface.</title>
        <authorList>
            <person name="Probst A.J."/>
            <person name="Ladd B."/>
            <person name="Jarett J.K."/>
            <person name="Geller-Mcgrath D.E."/>
            <person name="Sieber C.M.K."/>
            <person name="Emerson J.B."/>
            <person name="Anantharaman K."/>
            <person name="Thomas B.C."/>
            <person name="Malmstrom R."/>
            <person name="Stieglmeier M."/>
            <person name="Klingl A."/>
            <person name="Woyke T."/>
            <person name="Ryan C.M."/>
            <person name="Banfield J.F."/>
        </authorList>
    </citation>
    <scope>NUCLEOTIDE SEQUENCE [LARGE SCALE GENOMIC DNA]</scope>
</reference>
<dbReference type="EMBL" id="PEZY01000005">
    <property type="protein sequence ID" value="PIS06352.1"/>
    <property type="molecule type" value="Genomic_DNA"/>
</dbReference>
<dbReference type="InterPro" id="IPR016024">
    <property type="entry name" value="ARM-type_fold"/>
</dbReference>
<proteinExistence type="predicted"/>
<dbReference type="CDD" id="cd06561">
    <property type="entry name" value="AlkD_like"/>
    <property type="match status" value="1"/>
</dbReference>
<dbReference type="SUPFAM" id="SSF48371">
    <property type="entry name" value="ARM repeat"/>
    <property type="match status" value="1"/>
</dbReference>
<evidence type="ECO:0000313" key="2">
    <source>
        <dbReference type="Proteomes" id="UP000229056"/>
    </source>
</evidence>
<dbReference type="PANTHER" id="PTHR34070:SF1">
    <property type="entry name" value="DNA ALKYLATION REPAIR PROTEIN"/>
    <property type="match status" value="1"/>
</dbReference>
<dbReference type="Gene3D" id="1.25.10.90">
    <property type="match status" value="1"/>
</dbReference>
<dbReference type="InterPro" id="IPR014825">
    <property type="entry name" value="DNA_alkylation"/>
</dbReference>
<dbReference type="Pfam" id="PF08713">
    <property type="entry name" value="DNA_alkylation"/>
    <property type="match status" value="1"/>
</dbReference>
<dbReference type="PANTHER" id="PTHR34070">
    <property type="entry name" value="ARMADILLO-TYPE FOLD"/>
    <property type="match status" value="1"/>
</dbReference>